<comment type="caution">
    <text evidence="3">The sequence shown here is derived from an EMBL/GenBank/DDBJ whole genome shotgun (WGS) entry which is preliminary data.</text>
</comment>
<evidence type="ECO:0000313" key="3">
    <source>
        <dbReference type="EMBL" id="NMH93877.1"/>
    </source>
</evidence>
<dbReference type="Pfam" id="PF14417">
    <property type="entry name" value="MEDS"/>
    <property type="match status" value="1"/>
</dbReference>
<evidence type="ECO:0000256" key="1">
    <source>
        <dbReference type="SAM" id="MobiDB-lite"/>
    </source>
</evidence>
<dbReference type="EMBL" id="JAAXKZ010000086">
    <property type="protein sequence ID" value="NMH93877.1"/>
    <property type="molecule type" value="Genomic_DNA"/>
</dbReference>
<name>A0A848DM86_9PSEU</name>
<dbReference type="AlphaFoldDB" id="A0A848DM86"/>
<feature type="compositionally biased region" description="Basic and acidic residues" evidence="1">
    <location>
        <begin position="202"/>
        <end position="219"/>
    </location>
</feature>
<feature type="compositionally biased region" description="Low complexity" evidence="1">
    <location>
        <begin position="183"/>
        <end position="201"/>
    </location>
</feature>
<dbReference type="Proteomes" id="UP000586918">
    <property type="component" value="Unassembled WGS sequence"/>
</dbReference>
<gene>
    <name evidence="3" type="ORF">HF519_20330</name>
</gene>
<accession>A0A848DM86</accession>
<feature type="region of interest" description="Disordered" evidence="1">
    <location>
        <begin position="183"/>
        <end position="227"/>
    </location>
</feature>
<feature type="domain" description="MEDS" evidence="2">
    <location>
        <begin position="7"/>
        <end position="162"/>
    </location>
</feature>
<proteinExistence type="predicted"/>
<sequence length="227" mass="25072">MTLHPRDHVCAFVEGSQERDRLLGSYLFDGLRAGRPCLYLADPAGRPDVLALLDDVDPADRRDLLHVVDPASVFLKAGRFDGDAVLQFYGDWFRSAAGDDVDGPARIAVDMSWAHAWIEPSFVETLVRYEARFTTWMTSQPHVCLSVYDLREFGVTTLLPVIKSQYAVWLRGVVVENPYHVDPAADPGDAAATATTIGPTDRSNRNGRPDPTADHRDPVTDDVVPPT</sequence>
<dbReference type="InterPro" id="IPR025847">
    <property type="entry name" value="MEDS_domain"/>
</dbReference>
<protein>
    <recommendedName>
        <fullName evidence="2">MEDS domain-containing protein</fullName>
    </recommendedName>
</protein>
<dbReference type="RefSeq" id="WP_169414572.1">
    <property type="nucleotide sequence ID" value="NZ_JAAXKZ010000086.1"/>
</dbReference>
<organism evidence="3 4">
    <name type="scientific">Pseudonocardia bannensis</name>
    <dbReference type="NCBI Taxonomy" id="630973"/>
    <lineage>
        <taxon>Bacteria</taxon>
        <taxon>Bacillati</taxon>
        <taxon>Actinomycetota</taxon>
        <taxon>Actinomycetes</taxon>
        <taxon>Pseudonocardiales</taxon>
        <taxon>Pseudonocardiaceae</taxon>
        <taxon>Pseudonocardia</taxon>
    </lineage>
</organism>
<evidence type="ECO:0000259" key="2">
    <source>
        <dbReference type="Pfam" id="PF14417"/>
    </source>
</evidence>
<reference evidence="3 4" key="1">
    <citation type="submission" date="2020-04" db="EMBL/GenBank/DDBJ databases">
        <authorList>
            <person name="Klaysubun C."/>
            <person name="Duangmal K."/>
            <person name="Lipun K."/>
        </authorList>
    </citation>
    <scope>NUCLEOTIDE SEQUENCE [LARGE SCALE GENOMIC DNA]</scope>
    <source>
        <strain evidence="3 4">DSM 45300</strain>
    </source>
</reference>
<keyword evidence="4" id="KW-1185">Reference proteome</keyword>
<evidence type="ECO:0000313" key="4">
    <source>
        <dbReference type="Proteomes" id="UP000586918"/>
    </source>
</evidence>